<dbReference type="PANTHER" id="PTHR33376">
    <property type="match status" value="1"/>
</dbReference>
<sequence length="352" mass="37956">MLIGKTNKLTRAMGFGLLLWVAVAHARSYANELIALSSEWVIATAYPADTVSGRAAEDFASLLNQANNVAAVALPRFNEKTVSSRSPDSTDLPFRVEFSGDWATRETILALSTSPYTVKSVEEACAISRIARPAYRAALSHYGFVLLAVIPWPPTGIWSRSEISSPKDFVGMRVRTYDESSKLVLEALGAHVVSLPIQEALAQIKTGGVDAVMSSGDGAAGRAYASDLPNFTALRYAYPVSFLVASRHFLDGLSASQRSVIFAAGWETERRAWARLPDRVRRNYEMMATLGVAVHDPAPASLLDAVVRTATGGFRKAVTKDSEAISILERFRACSASGCGTCTLDVQTEASR</sequence>
<dbReference type="NCBIfam" id="NF037995">
    <property type="entry name" value="TRAP_S1"/>
    <property type="match status" value="1"/>
</dbReference>
<dbReference type="EMBL" id="CP065687">
    <property type="protein sequence ID" value="QPS46340.1"/>
    <property type="molecule type" value="Genomic_DNA"/>
</dbReference>
<dbReference type="KEGG" id="bhg:I6G56_30100"/>
<evidence type="ECO:0000256" key="1">
    <source>
        <dbReference type="ARBA" id="ARBA00022729"/>
    </source>
</evidence>
<name>A0A7T2X1T4_9BURK</name>
<dbReference type="AlphaFoldDB" id="A0A7T2X1T4"/>
<protein>
    <submittedName>
        <fullName evidence="2">TRAP transporter substrate-binding protein DctP</fullName>
    </submittedName>
</protein>
<evidence type="ECO:0000313" key="3">
    <source>
        <dbReference type="Proteomes" id="UP000594943"/>
    </source>
</evidence>
<reference evidence="2 3" key="1">
    <citation type="submission" date="2020-12" db="EMBL/GenBank/DDBJ databases">
        <title>FDA dAtabase for Regulatory Grade micrObial Sequences (FDA-ARGOS): Supporting development and validation of Infectious Disease Dx tests.</title>
        <authorList>
            <person name="Nelson B."/>
            <person name="Plummer A."/>
            <person name="Tallon L."/>
            <person name="Sadzewicz L."/>
            <person name="Zhao X."/>
            <person name="Boylan J."/>
            <person name="Ott S."/>
            <person name="Bowen H."/>
            <person name="Vavikolanu K."/>
            <person name="Mehta A."/>
            <person name="Aluvathingal J."/>
            <person name="Nadendla S."/>
            <person name="Myers T."/>
            <person name="Yan Y."/>
            <person name="Sichtig H."/>
        </authorList>
    </citation>
    <scope>NUCLEOTIDE SEQUENCE [LARGE SCALE GENOMIC DNA]</scope>
    <source>
        <strain evidence="2 3">FDAARGOS_899</strain>
    </source>
</reference>
<dbReference type="InterPro" id="IPR018389">
    <property type="entry name" value="DctP_fam"/>
</dbReference>
<dbReference type="Gene3D" id="3.40.190.170">
    <property type="entry name" value="Bacterial extracellular solute-binding protein, family 7"/>
    <property type="match status" value="1"/>
</dbReference>
<dbReference type="Pfam" id="PF03480">
    <property type="entry name" value="DctP"/>
    <property type="match status" value="1"/>
</dbReference>
<keyword evidence="1" id="KW-0732">Signal</keyword>
<evidence type="ECO:0000313" key="2">
    <source>
        <dbReference type="EMBL" id="QPS46340.1"/>
    </source>
</evidence>
<proteinExistence type="predicted"/>
<dbReference type="InterPro" id="IPR038404">
    <property type="entry name" value="TRAP_DctP_sf"/>
</dbReference>
<organism evidence="2 3">
    <name type="scientific">Burkholderia humptydooensis</name>
    <dbReference type="NCBI Taxonomy" id="430531"/>
    <lineage>
        <taxon>Bacteria</taxon>
        <taxon>Pseudomonadati</taxon>
        <taxon>Pseudomonadota</taxon>
        <taxon>Betaproteobacteria</taxon>
        <taxon>Burkholderiales</taxon>
        <taxon>Burkholderiaceae</taxon>
        <taxon>Burkholderia</taxon>
        <taxon>pseudomallei group</taxon>
    </lineage>
</organism>
<gene>
    <name evidence="2" type="primary">dctP</name>
    <name evidence="2" type="ORF">I6G56_30100</name>
</gene>
<dbReference type="Proteomes" id="UP000594943">
    <property type="component" value="Chromosome 2"/>
</dbReference>
<dbReference type="GO" id="GO:0055085">
    <property type="term" value="P:transmembrane transport"/>
    <property type="evidence" value="ECO:0007669"/>
    <property type="project" value="InterPro"/>
</dbReference>
<dbReference type="RefSeq" id="WP_006029699.1">
    <property type="nucleotide sequence ID" value="NZ_CP013382.1"/>
</dbReference>
<dbReference type="PANTHER" id="PTHR33376:SF4">
    <property type="entry name" value="SIALIC ACID-BINDING PERIPLASMIC PROTEIN SIAP"/>
    <property type="match status" value="1"/>
</dbReference>
<accession>A0A7T2X1T4</accession>